<dbReference type="InterPro" id="IPR013762">
    <property type="entry name" value="Integrase-like_cat_sf"/>
</dbReference>
<dbReference type="GO" id="GO:0015074">
    <property type="term" value="P:DNA integration"/>
    <property type="evidence" value="ECO:0007669"/>
    <property type="project" value="InterPro"/>
</dbReference>
<dbReference type="Proteomes" id="UP001165121">
    <property type="component" value="Unassembled WGS sequence"/>
</dbReference>
<feature type="compositionally biased region" description="Basic and acidic residues" evidence="1">
    <location>
        <begin position="647"/>
        <end position="685"/>
    </location>
</feature>
<dbReference type="Gene3D" id="1.10.443.10">
    <property type="entry name" value="Intergrase catalytic core"/>
    <property type="match status" value="1"/>
</dbReference>
<evidence type="ECO:0000313" key="3">
    <source>
        <dbReference type="Proteomes" id="UP001165121"/>
    </source>
</evidence>
<sequence length="856" mass="95144">MDGIYYDAASSKDYQDAALLALMWYTFGRASDLGFVAKSSLSVSADGVIFVRLIRVKTSEEQGLSLFPEKDSFITCPLHAVAMALVMQDFPSPQVLEHPQLFDGCAENLVSPDDAPLVEALACCSLSNAFDASRGDEIRKPKSNLKIHGYVNRVVKAATKAQARAKPTPNLSSHFFRRGGAQHANSNPSLWALWIFDRGSWNMSVTNKAFAYVFNTTSEDQKVSRVWSRWDSCQKPPVPMLSWFDSAAKSQAVSLAALLFQTSMNTQDPEKRLNDRVADVLVSALIQRFPEVLDRYPMCPNVTRMRECLLVLGISKAQVLAWSSELQQAVTLKYQIGFDEPRADEAVERNGGEALTVECGDQRTKDPSIDTNPVTKDVYPEQNAAKRSSCGSKASPKTPQAIWFEWYVKTPKLWEMCESRQKKSTYKQITNYMKLFLPNGFALDPTSETYSDDVMCIGQEAEKNLYKFIADHGVTRKHGSSVLKVLRELHRADKLDLKIKADNPEWDNQEASRQLGVQEATLRGWNKLYWHRLDSIVGSKRKRKKGKGPGPRRKLKPYEDRVVDYFFILREEGKCRFGDILFYCQNIDDFLRDFPERSDQKSWVNRFIKHYSKKVGSEDDGVSGGVGTCSSGDRPNSDGDEANSDGDGAKSDSEGAKPDKEADKSDRGGAKTGGDGDKSDKCGHGRKDRARAARSGGTVVEKARVSGDDENCEHSGDESVSGEVSIARKKGADAAHDVNELSGHDELMFGGAGDASSDECAASSACASDSDDSLFEIDTHEKNTSACPKKQIFFRKRYPKNQVVLEWSGPDKYVCLFPRDLNASGPVADRNDTRLLRPSIHEASTRCIVLLWDRSL</sequence>
<comment type="caution">
    <text evidence="2">The sequence shown here is derived from an EMBL/GenBank/DDBJ whole genome shotgun (WGS) entry which is preliminary data.</text>
</comment>
<dbReference type="AlphaFoldDB" id="A0A9W7CP57"/>
<feature type="compositionally biased region" description="Basic and acidic residues" evidence="1">
    <location>
        <begin position="701"/>
        <end position="717"/>
    </location>
</feature>
<dbReference type="GO" id="GO:0003677">
    <property type="term" value="F:DNA binding"/>
    <property type="evidence" value="ECO:0007669"/>
    <property type="project" value="InterPro"/>
</dbReference>
<evidence type="ECO:0000313" key="2">
    <source>
        <dbReference type="EMBL" id="GMF33392.1"/>
    </source>
</evidence>
<feature type="region of interest" description="Disordered" evidence="1">
    <location>
        <begin position="615"/>
        <end position="724"/>
    </location>
</feature>
<gene>
    <name evidence="2" type="ORF">Pfra01_000827100</name>
</gene>
<evidence type="ECO:0000256" key="1">
    <source>
        <dbReference type="SAM" id="MobiDB-lite"/>
    </source>
</evidence>
<name>A0A9W7CP57_9STRA</name>
<protein>
    <submittedName>
        <fullName evidence="2">Unnamed protein product</fullName>
    </submittedName>
</protein>
<organism evidence="2 3">
    <name type="scientific">Phytophthora fragariaefolia</name>
    <dbReference type="NCBI Taxonomy" id="1490495"/>
    <lineage>
        <taxon>Eukaryota</taxon>
        <taxon>Sar</taxon>
        <taxon>Stramenopiles</taxon>
        <taxon>Oomycota</taxon>
        <taxon>Peronosporomycetes</taxon>
        <taxon>Peronosporales</taxon>
        <taxon>Peronosporaceae</taxon>
        <taxon>Phytophthora</taxon>
    </lineage>
</organism>
<dbReference type="GO" id="GO:0006310">
    <property type="term" value="P:DNA recombination"/>
    <property type="evidence" value="ECO:0007669"/>
    <property type="project" value="InterPro"/>
</dbReference>
<reference evidence="2" key="1">
    <citation type="submission" date="2023-04" db="EMBL/GenBank/DDBJ databases">
        <title>Phytophthora fragariaefolia NBRC 109709.</title>
        <authorList>
            <person name="Ichikawa N."/>
            <person name="Sato H."/>
            <person name="Tonouchi N."/>
        </authorList>
    </citation>
    <scope>NUCLEOTIDE SEQUENCE</scope>
    <source>
        <strain evidence="2">NBRC 109709</strain>
    </source>
</reference>
<dbReference type="EMBL" id="BSXT01000737">
    <property type="protein sequence ID" value="GMF33392.1"/>
    <property type="molecule type" value="Genomic_DNA"/>
</dbReference>
<keyword evidence="3" id="KW-1185">Reference proteome</keyword>
<accession>A0A9W7CP57</accession>
<proteinExistence type="predicted"/>